<dbReference type="EMBL" id="LNXV01000036">
    <property type="protein sequence ID" value="KTC76789.1"/>
    <property type="molecule type" value="Genomic_DNA"/>
</dbReference>
<name>A0A0W0S1I3_9GAMM</name>
<dbReference type="SMART" id="SM00248">
    <property type="entry name" value="ANK"/>
    <property type="match status" value="3"/>
</dbReference>
<accession>A0A0W0S1I3</accession>
<evidence type="ECO:0000313" key="4">
    <source>
        <dbReference type="EMBL" id="KTC76789.1"/>
    </source>
</evidence>
<organism evidence="4 5">
    <name type="scientific">Legionella brunensis</name>
    <dbReference type="NCBI Taxonomy" id="29422"/>
    <lineage>
        <taxon>Bacteria</taxon>
        <taxon>Pseudomonadati</taxon>
        <taxon>Pseudomonadota</taxon>
        <taxon>Gammaproteobacteria</taxon>
        <taxon>Legionellales</taxon>
        <taxon>Legionellaceae</taxon>
        <taxon>Legionella</taxon>
    </lineage>
</organism>
<dbReference type="PROSITE" id="PS50297">
    <property type="entry name" value="ANK_REP_REGION"/>
    <property type="match status" value="1"/>
</dbReference>
<dbReference type="PANTHER" id="PTHR24201">
    <property type="entry name" value="ANK_REP_REGION DOMAIN-CONTAINING PROTEIN"/>
    <property type="match status" value="1"/>
</dbReference>
<keyword evidence="5" id="KW-1185">Reference proteome</keyword>
<keyword evidence="2 3" id="KW-0040">ANK repeat</keyword>
<dbReference type="OrthoDB" id="5657075at2"/>
<gene>
    <name evidence="4" type="ORF">Lbru_2896</name>
</gene>
<dbReference type="SUPFAM" id="SSF48403">
    <property type="entry name" value="Ankyrin repeat"/>
    <property type="match status" value="1"/>
</dbReference>
<dbReference type="InterPro" id="IPR036770">
    <property type="entry name" value="Ankyrin_rpt-contain_sf"/>
</dbReference>
<dbReference type="PATRIC" id="fig|29422.6.peg.3070"/>
<comment type="caution">
    <text evidence="4">The sequence shown here is derived from an EMBL/GenBank/DDBJ whole genome shotgun (WGS) entry which is preliminary data.</text>
</comment>
<evidence type="ECO:0000256" key="1">
    <source>
        <dbReference type="ARBA" id="ARBA00022737"/>
    </source>
</evidence>
<dbReference type="RefSeq" id="WP_058442864.1">
    <property type="nucleotide sequence ID" value="NZ_CAAAHU010000012.1"/>
</dbReference>
<evidence type="ECO:0000313" key="5">
    <source>
        <dbReference type="Proteomes" id="UP000054742"/>
    </source>
</evidence>
<feature type="repeat" description="ANK" evidence="3">
    <location>
        <begin position="43"/>
        <end position="75"/>
    </location>
</feature>
<sequence>MTDRNQFRLIDRSLHEAIMDGNRRQAQLIIEKHDGDVNSQDQYGASPALLAAKRNDFEMLQLLVEKGADVTLSDYMGFTAMQWAQENRNEKMADFIEEHSNPAQMRM</sequence>
<dbReference type="AlphaFoldDB" id="A0A0W0S1I3"/>
<dbReference type="InterPro" id="IPR002110">
    <property type="entry name" value="Ankyrin_rpt"/>
</dbReference>
<reference evidence="4 5" key="1">
    <citation type="submission" date="2015-11" db="EMBL/GenBank/DDBJ databases">
        <title>Genomic analysis of 38 Legionella species identifies large and diverse effector repertoires.</title>
        <authorList>
            <person name="Burstein D."/>
            <person name="Amaro F."/>
            <person name="Zusman T."/>
            <person name="Lifshitz Z."/>
            <person name="Cohen O."/>
            <person name="Gilbert J.A."/>
            <person name="Pupko T."/>
            <person name="Shuman H.A."/>
            <person name="Segal G."/>
        </authorList>
    </citation>
    <scope>NUCLEOTIDE SEQUENCE [LARGE SCALE GENOMIC DNA]</scope>
    <source>
        <strain evidence="4 5">ATCC 43878</strain>
    </source>
</reference>
<dbReference type="InterPro" id="IPR050776">
    <property type="entry name" value="Ank_Repeat/CDKN_Inhibitor"/>
</dbReference>
<protein>
    <submittedName>
        <fullName evidence="4">Ankyrin repeat protein</fullName>
    </submittedName>
</protein>
<dbReference type="STRING" id="29422.Lbru_2896"/>
<keyword evidence="1" id="KW-0677">Repeat</keyword>
<proteinExistence type="predicted"/>
<evidence type="ECO:0000256" key="2">
    <source>
        <dbReference type="ARBA" id="ARBA00023043"/>
    </source>
</evidence>
<dbReference type="Gene3D" id="1.25.40.20">
    <property type="entry name" value="Ankyrin repeat-containing domain"/>
    <property type="match status" value="1"/>
</dbReference>
<evidence type="ECO:0000256" key="3">
    <source>
        <dbReference type="PROSITE-ProRule" id="PRU00023"/>
    </source>
</evidence>
<dbReference type="Pfam" id="PF12796">
    <property type="entry name" value="Ank_2"/>
    <property type="match status" value="1"/>
</dbReference>
<dbReference type="Proteomes" id="UP000054742">
    <property type="component" value="Unassembled WGS sequence"/>
</dbReference>
<dbReference type="PROSITE" id="PS50088">
    <property type="entry name" value="ANK_REPEAT"/>
    <property type="match status" value="1"/>
</dbReference>